<sequence>MRWDGWYGWLAMRSTMYIRTLHNESLEKMSCGCGACNGSCLFFFFCCAAVSRFLRLYRTGQPARPFPSFPLFVFLFPLHVFLLFTKTNKGRNATRDTLTKDSEKGVRERAG</sequence>
<feature type="transmembrane region" description="Helical" evidence="1">
    <location>
        <begin position="34"/>
        <end position="54"/>
    </location>
</feature>
<evidence type="ECO:0000313" key="2">
    <source>
        <dbReference type="EMBL" id="OAQ25795.1"/>
    </source>
</evidence>
<organism evidence="2 3">
    <name type="scientific">Linnemannia elongata AG-77</name>
    <dbReference type="NCBI Taxonomy" id="1314771"/>
    <lineage>
        <taxon>Eukaryota</taxon>
        <taxon>Fungi</taxon>
        <taxon>Fungi incertae sedis</taxon>
        <taxon>Mucoromycota</taxon>
        <taxon>Mortierellomycotina</taxon>
        <taxon>Mortierellomycetes</taxon>
        <taxon>Mortierellales</taxon>
        <taxon>Mortierellaceae</taxon>
        <taxon>Linnemannia</taxon>
    </lineage>
</organism>
<reference evidence="2 3" key="1">
    <citation type="submission" date="2016-05" db="EMBL/GenBank/DDBJ databases">
        <title>Genome sequencing reveals origins of a unique bacterial endosymbiosis in the earliest lineages of terrestrial Fungi.</title>
        <authorList>
            <consortium name="DOE Joint Genome Institute"/>
            <person name="Uehling J."/>
            <person name="Gryganskyi A."/>
            <person name="Hameed K."/>
            <person name="Tschaplinski T."/>
            <person name="Misztal P."/>
            <person name="Wu S."/>
            <person name="Desiro A."/>
            <person name="Vande Pol N."/>
            <person name="Du Z.-Y."/>
            <person name="Zienkiewicz A."/>
            <person name="Zienkiewicz K."/>
            <person name="Morin E."/>
            <person name="Tisserant E."/>
            <person name="Splivallo R."/>
            <person name="Hainaut M."/>
            <person name="Henrissat B."/>
            <person name="Ohm R."/>
            <person name="Kuo A."/>
            <person name="Yan J."/>
            <person name="Lipzen A."/>
            <person name="Nolan M."/>
            <person name="Labutti K."/>
            <person name="Barry K."/>
            <person name="Goldstein A."/>
            <person name="Labbe J."/>
            <person name="Schadt C."/>
            <person name="Tuskan G."/>
            <person name="Grigoriev I."/>
            <person name="Martin F."/>
            <person name="Vilgalys R."/>
            <person name="Bonito G."/>
        </authorList>
    </citation>
    <scope>NUCLEOTIDE SEQUENCE [LARGE SCALE GENOMIC DNA]</scope>
    <source>
        <strain evidence="2 3">AG-77</strain>
    </source>
</reference>
<keyword evidence="3" id="KW-1185">Reference proteome</keyword>
<protein>
    <submittedName>
        <fullName evidence="2">Uncharacterized protein</fullName>
    </submittedName>
</protein>
<dbReference type="AlphaFoldDB" id="A0A197JKW8"/>
<evidence type="ECO:0000256" key="1">
    <source>
        <dbReference type="SAM" id="Phobius"/>
    </source>
</evidence>
<gene>
    <name evidence="2" type="ORF">K457DRAFT_751111</name>
</gene>
<name>A0A197JKW8_9FUNG</name>
<evidence type="ECO:0000313" key="3">
    <source>
        <dbReference type="Proteomes" id="UP000078512"/>
    </source>
</evidence>
<keyword evidence="1" id="KW-0472">Membrane</keyword>
<dbReference type="Proteomes" id="UP000078512">
    <property type="component" value="Unassembled WGS sequence"/>
</dbReference>
<proteinExistence type="predicted"/>
<keyword evidence="1" id="KW-1133">Transmembrane helix</keyword>
<accession>A0A197JKW8</accession>
<keyword evidence="1" id="KW-0812">Transmembrane</keyword>
<feature type="transmembrane region" description="Helical" evidence="1">
    <location>
        <begin position="66"/>
        <end position="85"/>
    </location>
</feature>
<dbReference type="EMBL" id="KV442074">
    <property type="protein sequence ID" value="OAQ25795.1"/>
    <property type="molecule type" value="Genomic_DNA"/>
</dbReference>